<dbReference type="Proteomes" id="UP000008363">
    <property type="component" value="Unassembled WGS sequence"/>
</dbReference>
<evidence type="ECO:0000313" key="3">
    <source>
        <dbReference type="Proteomes" id="UP000008363"/>
    </source>
</evidence>
<name>K6WWW3_9ACTN</name>
<dbReference type="SUPFAM" id="SSF52218">
    <property type="entry name" value="Flavoproteins"/>
    <property type="match status" value="1"/>
</dbReference>
<dbReference type="Gene3D" id="3.40.50.360">
    <property type="match status" value="1"/>
</dbReference>
<keyword evidence="3" id="KW-1185">Reference proteome</keyword>
<dbReference type="Pfam" id="PF03358">
    <property type="entry name" value="FMN_red"/>
    <property type="match status" value="1"/>
</dbReference>
<accession>K6WWW3</accession>
<dbReference type="PANTHER" id="PTHR30543:SF21">
    <property type="entry name" value="NAD(P)H-DEPENDENT FMN REDUCTASE LOT6"/>
    <property type="match status" value="1"/>
</dbReference>
<sequence>MSEKNVEIVALVGSLRKDSINRALAQVAVDNAPSGAAVRIVEGLGELPFYSEDDDPSITPGATLPAGVEALREAVVAADAVLLVTPEYNGTIPAVLKNAIDWLSRPYGSGALSNKPVGVIGAALGRYAGTWSREDTRKSVRIAGGRVVEDVEVGIQTSALGENGVGDADVVAQVVVAVGLLVDETSVVAA</sequence>
<feature type="domain" description="NADPH-dependent FMN reductase-like" evidence="1">
    <location>
        <begin position="7"/>
        <end position="156"/>
    </location>
</feature>
<reference evidence="2 3" key="1">
    <citation type="submission" date="2012-08" db="EMBL/GenBank/DDBJ databases">
        <title>Whole genome shotgun sequence of Gordonia rhizosphera NBRC 16068.</title>
        <authorList>
            <person name="Takarada H."/>
            <person name="Isaki S."/>
            <person name="Hosoyama A."/>
            <person name="Tsuchikane K."/>
            <person name="Katsumata H."/>
            <person name="Baba S."/>
            <person name="Ohji S."/>
            <person name="Yamazaki S."/>
            <person name="Fujita N."/>
        </authorList>
    </citation>
    <scope>NUCLEOTIDE SEQUENCE [LARGE SCALE GENOMIC DNA]</scope>
    <source>
        <strain evidence="2 3">NBRC 16068</strain>
    </source>
</reference>
<dbReference type="AlphaFoldDB" id="K6WWW3"/>
<evidence type="ECO:0000313" key="2">
    <source>
        <dbReference type="EMBL" id="GAB91059.1"/>
    </source>
</evidence>
<gene>
    <name evidence="2" type="ORF">GORHZ_123_00030</name>
</gene>
<comment type="caution">
    <text evidence="2">The sequence shown here is derived from an EMBL/GenBank/DDBJ whole genome shotgun (WGS) entry which is preliminary data.</text>
</comment>
<proteinExistence type="predicted"/>
<evidence type="ECO:0000259" key="1">
    <source>
        <dbReference type="Pfam" id="PF03358"/>
    </source>
</evidence>
<dbReference type="InterPro" id="IPR005025">
    <property type="entry name" value="FMN_Rdtase-like_dom"/>
</dbReference>
<dbReference type="STRING" id="1108045.GORHZ_123_00030"/>
<dbReference type="eggNOG" id="COG0431">
    <property type="taxonomic scope" value="Bacteria"/>
</dbReference>
<dbReference type="GO" id="GO:0010181">
    <property type="term" value="F:FMN binding"/>
    <property type="evidence" value="ECO:0007669"/>
    <property type="project" value="TreeGrafter"/>
</dbReference>
<organism evidence="2 3">
    <name type="scientific">Gordonia rhizosphera NBRC 16068</name>
    <dbReference type="NCBI Taxonomy" id="1108045"/>
    <lineage>
        <taxon>Bacteria</taxon>
        <taxon>Bacillati</taxon>
        <taxon>Actinomycetota</taxon>
        <taxon>Actinomycetes</taxon>
        <taxon>Mycobacteriales</taxon>
        <taxon>Gordoniaceae</taxon>
        <taxon>Gordonia</taxon>
    </lineage>
</organism>
<protein>
    <submittedName>
        <fullName evidence="2">Putative NADPH-dependent oxidoreductase</fullName>
    </submittedName>
</protein>
<dbReference type="PANTHER" id="PTHR30543">
    <property type="entry name" value="CHROMATE REDUCTASE"/>
    <property type="match status" value="1"/>
</dbReference>
<dbReference type="InterPro" id="IPR029039">
    <property type="entry name" value="Flavoprotein-like_sf"/>
</dbReference>
<dbReference type="RefSeq" id="WP_006334313.1">
    <property type="nucleotide sequence ID" value="NZ_BAHC01000123.1"/>
</dbReference>
<dbReference type="OrthoDB" id="9812295at2"/>
<dbReference type="InterPro" id="IPR050712">
    <property type="entry name" value="NAD(P)H-dep_reductase"/>
</dbReference>
<dbReference type="GO" id="GO:0016491">
    <property type="term" value="F:oxidoreductase activity"/>
    <property type="evidence" value="ECO:0007669"/>
    <property type="project" value="InterPro"/>
</dbReference>
<dbReference type="GO" id="GO:0005829">
    <property type="term" value="C:cytosol"/>
    <property type="evidence" value="ECO:0007669"/>
    <property type="project" value="TreeGrafter"/>
</dbReference>
<dbReference type="EMBL" id="BAHC01000123">
    <property type="protein sequence ID" value="GAB91059.1"/>
    <property type="molecule type" value="Genomic_DNA"/>
</dbReference>